<dbReference type="EC" id="2.1.1.63" evidence="9"/>
<dbReference type="PANTHER" id="PTHR10815">
    <property type="entry name" value="METHYLATED-DNA--PROTEIN-CYSTEINE METHYLTRANSFERASE"/>
    <property type="match status" value="1"/>
</dbReference>
<dbReference type="InterPro" id="IPR036631">
    <property type="entry name" value="MGMT_N_sf"/>
</dbReference>
<dbReference type="InterPro" id="IPR014048">
    <property type="entry name" value="MethylDNA_cys_MeTrfase_DNA-bd"/>
</dbReference>
<evidence type="ECO:0000313" key="12">
    <source>
        <dbReference type="EMBL" id="RCS73957.1"/>
    </source>
</evidence>
<evidence type="ECO:0000256" key="5">
    <source>
        <dbReference type="ARBA" id="ARBA00022679"/>
    </source>
</evidence>
<comment type="miscellaneous">
    <text evidence="9">This enzyme catalyzes only one turnover and therefore is not strictly catalytic. According to one definition, an enzyme is a biocatalyst that acts repeatedly and over many reaction cycles.</text>
</comment>
<dbReference type="HAMAP" id="MF_00772">
    <property type="entry name" value="OGT"/>
    <property type="match status" value="1"/>
</dbReference>
<evidence type="ECO:0000256" key="1">
    <source>
        <dbReference type="ARBA" id="ARBA00001286"/>
    </source>
</evidence>
<dbReference type="InterPro" id="IPR036217">
    <property type="entry name" value="MethylDNA_cys_MeTrfase_DNAb"/>
</dbReference>
<evidence type="ECO:0000259" key="10">
    <source>
        <dbReference type="Pfam" id="PF01035"/>
    </source>
</evidence>
<dbReference type="GeneID" id="303187546"/>
<evidence type="ECO:0000313" key="13">
    <source>
        <dbReference type="Proteomes" id="UP000252479"/>
    </source>
</evidence>
<dbReference type="Gene3D" id="3.30.160.70">
    <property type="entry name" value="Methylated DNA-protein cysteine methyltransferase domain"/>
    <property type="match status" value="1"/>
</dbReference>
<evidence type="ECO:0000256" key="6">
    <source>
        <dbReference type="ARBA" id="ARBA00022763"/>
    </source>
</evidence>
<keyword evidence="7 9" id="KW-0234">DNA repair</keyword>
<dbReference type="Pfam" id="PF01035">
    <property type="entry name" value="DNA_binding_1"/>
    <property type="match status" value="1"/>
</dbReference>
<dbReference type="Gene3D" id="1.10.10.10">
    <property type="entry name" value="Winged helix-like DNA-binding domain superfamily/Winged helix DNA-binding domain"/>
    <property type="match status" value="1"/>
</dbReference>
<sequence length="172" mass="18939">MESCYTTMASPYGEVTIQACEKGLLGVWFATYTTKPEDLGEYIESERLTEQVGDDGKLVLARALSQLKEYFNGELTRFALPLAATGTEFQQKVWHVLTTIPYGETWSYQDLANAIDNPKAVRAVGLANGKNPISIIVPCHRVIGKNGKLTGYAGGIECKKGLLEAEARYQKK</sequence>
<evidence type="ECO:0000256" key="4">
    <source>
        <dbReference type="ARBA" id="ARBA00022603"/>
    </source>
</evidence>
<keyword evidence="3 9" id="KW-0963">Cytoplasm</keyword>
<name>A0A368LQ03_9VIBR</name>
<evidence type="ECO:0000256" key="7">
    <source>
        <dbReference type="ARBA" id="ARBA00023204"/>
    </source>
</evidence>
<dbReference type="InterPro" id="IPR036388">
    <property type="entry name" value="WH-like_DNA-bd_sf"/>
</dbReference>
<comment type="catalytic activity">
    <reaction evidence="1 9">
        <text>a 4-O-methyl-thymidine in DNA + L-cysteinyl-[protein] = a thymidine in DNA + S-methyl-L-cysteinyl-[protein]</text>
        <dbReference type="Rhea" id="RHEA:53428"/>
        <dbReference type="Rhea" id="RHEA-COMP:10131"/>
        <dbReference type="Rhea" id="RHEA-COMP:10132"/>
        <dbReference type="Rhea" id="RHEA-COMP:13555"/>
        <dbReference type="Rhea" id="RHEA-COMP:13556"/>
        <dbReference type="ChEBI" id="CHEBI:29950"/>
        <dbReference type="ChEBI" id="CHEBI:82612"/>
        <dbReference type="ChEBI" id="CHEBI:137386"/>
        <dbReference type="ChEBI" id="CHEBI:137387"/>
        <dbReference type="EC" id="2.1.1.63"/>
    </reaction>
</comment>
<evidence type="ECO:0000256" key="3">
    <source>
        <dbReference type="ARBA" id="ARBA00022490"/>
    </source>
</evidence>
<dbReference type="PROSITE" id="PS00374">
    <property type="entry name" value="MGMT"/>
    <property type="match status" value="1"/>
</dbReference>
<dbReference type="EMBL" id="QPGL01000001">
    <property type="protein sequence ID" value="RCS73957.1"/>
    <property type="molecule type" value="Genomic_DNA"/>
</dbReference>
<keyword evidence="13" id="KW-1185">Reference proteome</keyword>
<comment type="caution">
    <text evidence="12">The sequence shown here is derived from an EMBL/GenBank/DDBJ whole genome shotgun (WGS) entry which is preliminary data.</text>
</comment>
<dbReference type="FunFam" id="1.10.10.10:FF:000214">
    <property type="entry name" value="Methylated-DNA--protein-cysteine methyltransferase"/>
    <property type="match status" value="1"/>
</dbReference>
<comment type="function">
    <text evidence="9">Involved in the cellular defense against the biological effects of O6-methylguanine (O6-MeG) and O4-methylthymine (O4-MeT) in DNA. Repairs the methylated nucleobase in DNA by stoichiometrically transferring the methyl group to a cysteine residue in the enzyme. This is a suicide reaction: the enzyme is irreversibly inactivated.</text>
</comment>
<proteinExistence type="inferred from homology"/>
<reference evidence="12 13" key="1">
    <citation type="journal article" date="2017" name="Elife">
        <title>Extensive horizontal gene transfer in cheese-associated bacteria.</title>
        <authorList>
            <person name="Bonham K.S."/>
            <person name="Wolfe B.E."/>
            <person name="Dutton R.J."/>
        </authorList>
    </citation>
    <scope>NUCLEOTIDE SEQUENCE [LARGE SCALE GENOMIC DNA]</scope>
    <source>
        <strain evidence="12 13">JB196</strain>
    </source>
</reference>
<dbReference type="Proteomes" id="UP000252479">
    <property type="component" value="Unassembled WGS sequence"/>
</dbReference>
<keyword evidence="5 9" id="KW-0808">Transferase</keyword>
<dbReference type="SUPFAM" id="SSF46767">
    <property type="entry name" value="Methylated DNA-protein cysteine methyltransferase, C-terminal domain"/>
    <property type="match status" value="1"/>
</dbReference>
<evidence type="ECO:0000256" key="8">
    <source>
        <dbReference type="ARBA" id="ARBA00049348"/>
    </source>
</evidence>
<comment type="catalytic activity">
    <reaction evidence="8 9">
        <text>a 6-O-methyl-2'-deoxyguanosine in DNA + L-cysteinyl-[protein] = S-methyl-L-cysteinyl-[protein] + a 2'-deoxyguanosine in DNA</text>
        <dbReference type="Rhea" id="RHEA:24000"/>
        <dbReference type="Rhea" id="RHEA-COMP:10131"/>
        <dbReference type="Rhea" id="RHEA-COMP:10132"/>
        <dbReference type="Rhea" id="RHEA-COMP:11367"/>
        <dbReference type="Rhea" id="RHEA-COMP:11368"/>
        <dbReference type="ChEBI" id="CHEBI:29950"/>
        <dbReference type="ChEBI" id="CHEBI:82612"/>
        <dbReference type="ChEBI" id="CHEBI:85445"/>
        <dbReference type="ChEBI" id="CHEBI:85448"/>
        <dbReference type="EC" id="2.1.1.63"/>
    </reaction>
</comment>
<dbReference type="GO" id="GO:0006307">
    <property type="term" value="P:DNA alkylation repair"/>
    <property type="evidence" value="ECO:0007669"/>
    <property type="project" value="UniProtKB-UniRule"/>
</dbReference>
<dbReference type="Pfam" id="PF02870">
    <property type="entry name" value="Methyltransf_1N"/>
    <property type="match status" value="1"/>
</dbReference>
<dbReference type="InterPro" id="IPR001497">
    <property type="entry name" value="MethylDNA_cys_MeTrfase_AS"/>
</dbReference>
<organism evidence="12 13">
    <name type="scientific">Vibrio casei</name>
    <dbReference type="NCBI Taxonomy" id="673372"/>
    <lineage>
        <taxon>Bacteria</taxon>
        <taxon>Pseudomonadati</taxon>
        <taxon>Pseudomonadota</taxon>
        <taxon>Gammaproteobacteria</taxon>
        <taxon>Vibrionales</taxon>
        <taxon>Vibrionaceae</taxon>
        <taxon>Vibrio</taxon>
    </lineage>
</organism>
<protein>
    <recommendedName>
        <fullName evidence="9">Methylated-DNA--protein-cysteine methyltransferase</fullName>
        <ecNumber evidence="9">2.1.1.63</ecNumber>
    </recommendedName>
    <alternativeName>
        <fullName evidence="9">6-O-methylguanine-DNA methyltransferase</fullName>
        <shortName evidence="9">MGMT</shortName>
    </alternativeName>
    <alternativeName>
        <fullName evidence="9">O-6-methylguanine-DNA-alkyltransferase</fullName>
    </alternativeName>
</protein>
<feature type="domain" description="Methylguanine DNA methyltransferase ribonuclease-like" evidence="11">
    <location>
        <begin position="5"/>
        <end position="83"/>
    </location>
</feature>
<keyword evidence="4 9" id="KW-0489">Methyltransferase</keyword>
<gene>
    <name evidence="12" type="ORF">CIK83_01375</name>
</gene>
<evidence type="ECO:0000256" key="2">
    <source>
        <dbReference type="ARBA" id="ARBA00008711"/>
    </source>
</evidence>
<dbReference type="NCBIfam" id="TIGR00589">
    <property type="entry name" value="ogt"/>
    <property type="match status" value="1"/>
</dbReference>
<keyword evidence="6 9" id="KW-0227">DNA damage</keyword>
<dbReference type="GO" id="GO:0032259">
    <property type="term" value="P:methylation"/>
    <property type="evidence" value="ECO:0007669"/>
    <property type="project" value="UniProtKB-KW"/>
</dbReference>
<comment type="similarity">
    <text evidence="2 9">Belongs to the MGMT family.</text>
</comment>
<dbReference type="PANTHER" id="PTHR10815:SF5">
    <property type="entry name" value="METHYLATED-DNA--PROTEIN-CYSTEINE METHYLTRANSFERASE"/>
    <property type="match status" value="1"/>
</dbReference>
<dbReference type="SUPFAM" id="SSF53155">
    <property type="entry name" value="Methylated DNA-protein cysteine methyltransferase domain"/>
    <property type="match status" value="1"/>
</dbReference>
<evidence type="ECO:0000256" key="9">
    <source>
        <dbReference type="HAMAP-Rule" id="MF_00772"/>
    </source>
</evidence>
<feature type="domain" description="Methylated-DNA-[protein]-cysteine S-methyltransferase DNA binding" evidence="10">
    <location>
        <begin position="88"/>
        <end position="167"/>
    </location>
</feature>
<dbReference type="GO" id="GO:0005737">
    <property type="term" value="C:cytoplasm"/>
    <property type="evidence" value="ECO:0007669"/>
    <property type="project" value="UniProtKB-SubCell"/>
</dbReference>
<comment type="subcellular location">
    <subcellularLocation>
        <location evidence="9">Cytoplasm</location>
    </subcellularLocation>
</comment>
<accession>A0A368LQ03</accession>
<dbReference type="InterPro" id="IPR023546">
    <property type="entry name" value="MGMT"/>
</dbReference>
<dbReference type="AlphaFoldDB" id="A0A368LQ03"/>
<dbReference type="CDD" id="cd06445">
    <property type="entry name" value="ATase"/>
    <property type="match status" value="1"/>
</dbReference>
<dbReference type="GO" id="GO:0003908">
    <property type="term" value="F:methylated-DNA-[protein]-cysteine S-methyltransferase activity"/>
    <property type="evidence" value="ECO:0007669"/>
    <property type="project" value="UniProtKB-UniRule"/>
</dbReference>
<evidence type="ECO:0000259" key="11">
    <source>
        <dbReference type="Pfam" id="PF02870"/>
    </source>
</evidence>
<feature type="active site" description="Nucleophile; methyl group acceptor" evidence="9">
    <location>
        <position position="139"/>
    </location>
</feature>
<dbReference type="InterPro" id="IPR008332">
    <property type="entry name" value="MethylG_MeTrfase_N"/>
</dbReference>
<dbReference type="RefSeq" id="WP_086960477.1">
    <property type="nucleotide sequence ID" value="NZ_AP018680.1"/>
</dbReference>
<dbReference type="OrthoDB" id="9811249at2"/>